<dbReference type="Proteomes" id="UP000578697">
    <property type="component" value="Unassembled WGS sequence"/>
</dbReference>
<dbReference type="EMBL" id="CP031517">
    <property type="protein sequence ID" value="QOS40877.1"/>
    <property type="molecule type" value="Genomic_DNA"/>
</dbReference>
<reference evidence="1 3" key="2">
    <citation type="submission" date="2020-08" db="EMBL/GenBank/DDBJ databases">
        <title>Genomic Encyclopedia of Type Strains, Phase IV (KMG-IV): sequencing the most valuable type-strain genomes for metagenomic binning, comparative biology and taxonomic classification.</title>
        <authorList>
            <person name="Goeker M."/>
        </authorList>
    </citation>
    <scope>NUCLEOTIDE SEQUENCE [LARGE SCALE GENOMIC DNA]</scope>
    <source>
        <strain evidence="1 3">DSM 103679</strain>
    </source>
</reference>
<dbReference type="EMBL" id="JACHFR010000002">
    <property type="protein sequence ID" value="MBB5219233.1"/>
    <property type="molecule type" value="Genomic_DNA"/>
</dbReference>
<dbReference type="RefSeq" id="WP_184652648.1">
    <property type="nucleotide sequence ID" value="NZ_JACHFR010000002.1"/>
</dbReference>
<dbReference type="AlphaFoldDB" id="A0A840SI93"/>
<evidence type="ECO:0000313" key="2">
    <source>
        <dbReference type="EMBL" id="QOS40877.1"/>
    </source>
</evidence>
<dbReference type="KEGG" id="trc:DYE49_10615"/>
<accession>A0A840SI93</accession>
<gene>
    <name evidence="2" type="ORF">DYE49_10615</name>
    <name evidence="1" type="ORF">HNP77_001602</name>
</gene>
<reference evidence="2 4" key="1">
    <citation type="submission" date="2018-08" db="EMBL/GenBank/DDBJ databases">
        <title>The first complete genome of Treponema rectale (CHPAT), a commensal spirochete of the bovine rectum.</title>
        <authorList>
            <person name="Staton G.J."/>
            <person name="Clegg S.R."/>
            <person name="Carter S.D."/>
            <person name="Radford A.D."/>
            <person name="Darby A."/>
            <person name="Hall N."/>
            <person name="Birtles R.J."/>
            <person name="Evans N.J."/>
        </authorList>
    </citation>
    <scope>NUCLEOTIDE SEQUENCE [LARGE SCALE GENOMIC DNA]</scope>
    <source>
        <strain evidence="2 4">CHPA</strain>
    </source>
</reference>
<evidence type="ECO:0000313" key="3">
    <source>
        <dbReference type="Proteomes" id="UP000578697"/>
    </source>
</evidence>
<sequence>MRTPSKEYYENVYNGDNPLSFILHLPKPDFTELDKEAKEFEKWIVEEQKKDRQKILEAVHR</sequence>
<dbReference type="Proteomes" id="UP000593591">
    <property type="component" value="Chromosome"/>
</dbReference>
<protein>
    <submittedName>
        <fullName evidence="1">Uncharacterized protein</fullName>
    </submittedName>
</protein>
<organism evidence="1 3">
    <name type="scientific">Treponema rectale</name>
    <dbReference type="NCBI Taxonomy" id="744512"/>
    <lineage>
        <taxon>Bacteria</taxon>
        <taxon>Pseudomonadati</taxon>
        <taxon>Spirochaetota</taxon>
        <taxon>Spirochaetia</taxon>
        <taxon>Spirochaetales</taxon>
        <taxon>Treponemataceae</taxon>
        <taxon>Treponema</taxon>
    </lineage>
</organism>
<proteinExistence type="predicted"/>
<evidence type="ECO:0000313" key="1">
    <source>
        <dbReference type="EMBL" id="MBB5219233.1"/>
    </source>
</evidence>
<name>A0A840SI93_9SPIR</name>
<keyword evidence="3" id="KW-1185">Reference proteome</keyword>
<evidence type="ECO:0000313" key="4">
    <source>
        <dbReference type="Proteomes" id="UP000593591"/>
    </source>
</evidence>